<protein>
    <submittedName>
        <fullName evidence="9">AEC family transporter</fullName>
    </submittedName>
</protein>
<evidence type="ECO:0000256" key="6">
    <source>
        <dbReference type="ARBA" id="ARBA00022989"/>
    </source>
</evidence>
<dbReference type="PANTHER" id="PTHR36838">
    <property type="entry name" value="AUXIN EFFLUX CARRIER FAMILY PROTEIN"/>
    <property type="match status" value="1"/>
</dbReference>
<keyword evidence="6 8" id="KW-1133">Transmembrane helix</keyword>
<feature type="transmembrane region" description="Helical" evidence="8">
    <location>
        <begin position="286"/>
        <end position="309"/>
    </location>
</feature>
<reference evidence="9" key="1">
    <citation type="thesis" date="2020" institute="Technische Universitat Dresden" country="Dresden, Germany">
        <title>The Agarolytic System of Microbulbifer elongatus PORT2, Isolated from Batu Karas, Pangandaran West Java Indonesia.</title>
        <authorList>
            <person name="Anggraeni S.R."/>
        </authorList>
    </citation>
    <scope>NUCLEOTIDE SEQUENCE</scope>
    <source>
        <strain evidence="9">PORT2</strain>
    </source>
</reference>
<dbReference type="RefSeq" id="WP_255875863.1">
    <property type="nucleotide sequence ID" value="NZ_JACASI010000043.1"/>
</dbReference>
<evidence type="ECO:0000256" key="1">
    <source>
        <dbReference type="ARBA" id="ARBA00004651"/>
    </source>
</evidence>
<dbReference type="Proteomes" id="UP001205566">
    <property type="component" value="Unassembled WGS sequence"/>
</dbReference>
<keyword evidence="10" id="KW-1185">Reference proteome</keyword>
<feature type="transmembrane region" description="Helical" evidence="8">
    <location>
        <begin position="41"/>
        <end position="60"/>
    </location>
</feature>
<gene>
    <name evidence="9" type="ORF">HXX02_16070</name>
</gene>
<evidence type="ECO:0000256" key="5">
    <source>
        <dbReference type="ARBA" id="ARBA00022692"/>
    </source>
</evidence>
<dbReference type="Pfam" id="PF03547">
    <property type="entry name" value="Mem_trans"/>
    <property type="match status" value="1"/>
</dbReference>
<dbReference type="Gene3D" id="1.20.1530.20">
    <property type="match status" value="1"/>
</dbReference>
<evidence type="ECO:0000313" key="10">
    <source>
        <dbReference type="Proteomes" id="UP001205566"/>
    </source>
</evidence>
<comment type="caution">
    <text evidence="9">The sequence shown here is derived from an EMBL/GenBank/DDBJ whole genome shotgun (WGS) entry which is preliminary data.</text>
</comment>
<dbReference type="InterPro" id="IPR004776">
    <property type="entry name" value="Mem_transp_PIN-like"/>
</dbReference>
<feature type="transmembrane region" description="Helical" evidence="8">
    <location>
        <begin position="72"/>
        <end position="90"/>
    </location>
</feature>
<dbReference type="PANTHER" id="PTHR36838:SF4">
    <property type="entry name" value="AUXIN EFFLUX CARRIER FAMILY PROTEIN"/>
    <property type="match status" value="1"/>
</dbReference>
<evidence type="ECO:0000256" key="4">
    <source>
        <dbReference type="ARBA" id="ARBA00022475"/>
    </source>
</evidence>
<dbReference type="EMBL" id="JACASI010000043">
    <property type="protein sequence ID" value="MCQ3830957.1"/>
    <property type="molecule type" value="Genomic_DNA"/>
</dbReference>
<feature type="transmembrane region" description="Helical" evidence="8">
    <location>
        <begin position="227"/>
        <end position="251"/>
    </location>
</feature>
<keyword evidence="5 8" id="KW-0812">Transmembrane</keyword>
<keyword evidence="4" id="KW-1003">Cell membrane</keyword>
<feature type="transmembrane region" description="Helical" evidence="8">
    <location>
        <begin position="257"/>
        <end position="277"/>
    </location>
</feature>
<feature type="transmembrane region" description="Helical" evidence="8">
    <location>
        <begin position="132"/>
        <end position="153"/>
    </location>
</feature>
<keyword evidence="3" id="KW-0813">Transport</keyword>
<sequence length="314" mass="33029">MDAIFETFSFALAVTAPIFLTLLVGYGLARVRLLSESFVDDASKLVFLVTLPALLFFNIFGSDAHLAEEWPLLLAGLLGTMLTVPLAWVVARPLAYGDRSAFIQGAFRGNLGIIGLAWAANAYGPAGLAQAALLMAVITIFYNIAAVALFAVYSQKARFSWRKLLKDIAKNPLIVAIVAALVAKAVGLKLPQMVVQTGEYLASVTLPLALLCIGATLDLSMLRRSSFAAFAASAFKLLIAPLVLLGAGLLFRLDAQAMAVLFLLAATPTASASFIMARALGGNSQLAANIIAISTLFSIVTASLGLALLKVNLP</sequence>
<name>A0ABT1P646_9GAMM</name>
<evidence type="ECO:0000256" key="8">
    <source>
        <dbReference type="SAM" id="Phobius"/>
    </source>
</evidence>
<feature type="transmembrane region" description="Helical" evidence="8">
    <location>
        <begin position="6"/>
        <end position="29"/>
    </location>
</feature>
<feature type="transmembrane region" description="Helical" evidence="8">
    <location>
        <begin position="173"/>
        <end position="194"/>
    </location>
</feature>
<evidence type="ECO:0000256" key="3">
    <source>
        <dbReference type="ARBA" id="ARBA00022448"/>
    </source>
</evidence>
<evidence type="ECO:0000313" key="9">
    <source>
        <dbReference type="EMBL" id="MCQ3830957.1"/>
    </source>
</evidence>
<feature type="transmembrane region" description="Helical" evidence="8">
    <location>
        <begin position="200"/>
        <end position="220"/>
    </location>
</feature>
<accession>A0ABT1P646</accession>
<proteinExistence type="inferred from homology"/>
<feature type="transmembrane region" description="Helical" evidence="8">
    <location>
        <begin position="102"/>
        <end position="120"/>
    </location>
</feature>
<comment type="similarity">
    <text evidence="2">Belongs to the auxin efflux carrier (TC 2.A.69) family.</text>
</comment>
<dbReference type="InterPro" id="IPR038770">
    <property type="entry name" value="Na+/solute_symporter_sf"/>
</dbReference>
<organism evidence="9 10">
    <name type="scientific">Microbulbifer elongatus</name>
    <dbReference type="NCBI Taxonomy" id="86173"/>
    <lineage>
        <taxon>Bacteria</taxon>
        <taxon>Pseudomonadati</taxon>
        <taxon>Pseudomonadota</taxon>
        <taxon>Gammaproteobacteria</taxon>
        <taxon>Cellvibrionales</taxon>
        <taxon>Microbulbiferaceae</taxon>
        <taxon>Microbulbifer</taxon>
    </lineage>
</organism>
<evidence type="ECO:0000256" key="2">
    <source>
        <dbReference type="ARBA" id="ARBA00010145"/>
    </source>
</evidence>
<evidence type="ECO:0000256" key="7">
    <source>
        <dbReference type="ARBA" id="ARBA00023136"/>
    </source>
</evidence>
<keyword evidence="7 8" id="KW-0472">Membrane</keyword>
<comment type="subcellular location">
    <subcellularLocation>
        <location evidence="1">Cell membrane</location>
        <topology evidence="1">Multi-pass membrane protein</topology>
    </subcellularLocation>
</comment>